<dbReference type="PANTHER" id="PTHR28251:SF1">
    <property type="entry name" value="V-TYPE ATPASE ASSEMBLY FACTOR PKR1"/>
    <property type="match status" value="1"/>
</dbReference>
<reference evidence="3 4" key="1">
    <citation type="journal article" date="2019" name="New Phytol.">
        <title>Comparative genomics reveals unique wood-decay strategies and fruiting body development in the Schizophyllaceae.</title>
        <authorList>
            <person name="Almasi E."/>
            <person name="Sahu N."/>
            <person name="Krizsan K."/>
            <person name="Balint B."/>
            <person name="Kovacs G.M."/>
            <person name="Kiss B."/>
            <person name="Cseklye J."/>
            <person name="Drula E."/>
            <person name="Henrissat B."/>
            <person name="Nagy I."/>
            <person name="Chovatia M."/>
            <person name="Adam C."/>
            <person name="LaButti K."/>
            <person name="Lipzen A."/>
            <person name="Riley R."/>
            <person name="Grigoriev I.V."/>
            <person name="Nagy L.G."/>
        </authorList>
    </citation>
    <scope>NUCLEOTIDE SEQUENCE [LARGE SCALE GENOMIC DNA]</scope>
    <source>
        <strain evidence="3 4">NL-1724</strain>
    </source>
</reference>
<dbReference type="EMBL" id="VDMD01000002">
    <property type="protein sequence ID" value="TRM68297.1"/>
    <property type="molecule type" value="Genomic_DNA"/>
</dbReference>
<dbReference type="GO" id="GO:0070072">
    <property type="term" value="P:vacuolar proton-transporting V-type ATPase complex assembly"/>
    <property type="evidence" value="ECO:0007669"/>
    <property type="project" value="InterPro"/>
</dbReference>
<proteinExistence type="predicted"/>
<dbReference type="InterPro" id="IPR013945">
    <property type="entry name" value="Pkr1"/>
</dbReference>
<feature type="transmembrane region" description="Helical" evidence="2">
    <location>
        <begin position="128"/>
        <end position="149"/>
    </location>
</feature>
<keyword evidence="2" id="KW-0812">Transmembrane</keyword>
<dbReference type="OrthoDB" id="9626941at2759"/>
<dbReference type="PANTHER" id="PTHR28251">
    <property type="entry name" value="V-TYPE ATPASE ASSEMBLY FACTOR PKR1"/>
    <property type="match status" value="1"/>
</dbReference>
<dbReference type="Proteomes" id="UP000320762">
    <property type="component" value="Unassembled WGS sequence"/>
</dbReference>
<dbReference type="GO" id="GO:0005789">
    <property type="term" value="C:endoplasmic reticulum membrane"/>
    <property type="evidence" value="ECO:0007669"/>
    <property type="project" value="TreeGrafter"/>
</dbReference>
<name>A0A550CU29_9AGAR</name>
<dbReference type="AlphaFoldDB" id="A0A550CU29"/>
<dbReference type="STRING" id="97359.A0A550CU29"/>
<keyword evidence="2" id="KW-0472">Membrane</keyword>
<keyword evidence="4" id="KW-1185">Reference proteome</keyword>
<keyword evidence="2" id="KW-1133">Transmembrane helix</keyword>
<evidence type="ECO:0000313" key="4">
    <source>
        <dbReference type="Proteomes" id="UP000320762"/>
    </source>
</evidence>
<accession>A0A550CU29</accession>
<comment type="caution">
    <text evidence="3">The sequence shown here is derived from an EMBL/GenBank/DDBJ whole genome shotgun (WGS) entry which is preliminary data.</text>
</comment>
<organism evidence="3 4">
    <name type="scientific">Schizophyllum amplum</name>
    <dbReference type="NCBI Taxonomy" id="97359"/>
    <lineage>
        <taxon>Eukaryota</taxon>
        <taxon>Fungi</taxon>
        <taxon>Dikarya</taxon>
        <taxon>Basidiomycota</taxon>
        <taxon>Agaricomycotina</taxon>
        <taxon>Agaricomycetes</taxon>
        <taxon>Agaricomycetidae</taxon>
        <taxon>Agaricales</taxon>
        <taxon>Schizophyllaceae</taxon>
        <taxon>Schizophyllum</taxon>
    </lineage>
</organism>
<evidence type="ECO:0000256" key="1">
    <source>
        <dbReference type="SAM" id="MobiDB-lite"/>
    </source>
</evidence>
<evidence type="ECO:0000313" key="3">
    <source>
        <dbReference type="EMBL" id="TRM68297.1"/>
    </source>
</evidence>
<feature type="region of interest" description="Disordered" evidence="1">
    <location>
        <begin position="76"/>
        <end position="104"/>
    </location>
</feature>
<evidence type="ECO:0000256" key="2">
    <source>
        <dbReference type="SAM" id="Phobius"/>
    </source>
</evidence>
<sequence>MTKEGSARAISEYGMLGARTPWVPSGAALVPRMEDSTSSVSCPVLAFGDSGPQSDIDVIDPSTFLVRPEPARTCATAPPVRETRNPRMDPVTTTAPNPGASAEVDPASDEVSFFANILTPGSSFHPTFLLIADGAFVALFFILLSLLFLTRSLHFAILIAVEGGLWLSVKWFVNELKKAEAELREAAEKKDT</sequence>
<protein>
    <submittedName>
        <fullName evidence="3">ER protein Pkr1-domain-containing protein</fullName>
    </submittedName>
</protein>
<gene>
    <name evidence="3" type="ORF">BD626DRAFT_565143</name>
</gene>
<dbReference type="Pfam" id="PF08636">
    <property type="entry name" value="Pkr1"/>
    <property type="match status" value="1"/>
</dbReference>